<gene>
    <name evidence="3" type="ordered locus">Cabther_B0355</name>
</gene>
<feature type="transmembrane region" description="Helical" evidence="2">
    <location>
        <begin position="117"/>
        <end position="138"/>
    </location>
</feature>
<dbReference type="OrthoDB" id="9967674at2"/>
<feature type="compositionally biased region" description="Low complexity" evidence="1">
    <location>
        <begin position="312"/>
        <end position="323"/>
    </location>
</feature>
<evidence type="ECO:0008006" key="5">
    <source>
        <dbReference type="Google" id="ProtNLM"/>
    </source>
</evidence>
<name>G2LL02_CHLTF</name>
<feature type="compositionally biased region" description="Basic and acidic residues" evidence="1">
    <location>
        <begin position="257"/>
        <end position="273"/>
    </location>
</feature>
<feature type="compositionally biased region" description="Low complexity" evidence="1">
    <location>
        <begin position="274"/>
        <end position="284"/>
    </location>
</feature>
<dbReference type="AlphaFoldDB" id="G2LL02"/>
<feature type="compositionally biased region" description="Low complexity" evidence="1">
    <location>
        <begin position="226"/>
        <end position="255"/>
    </location>
</feature>
<feature type="compositionally biased region" description="Low complexity" evidence="1">
    <location>
        <begin position="158"/>
        <end position="167"/>
    </location>
</feature>
<dbReference type="KEGG" id="ctm:Cabther_B0355"/>
<keyword evidence="2" id="KW-0472">Membrane</keyword>
<keyword evidence="2" id="KW-0812">Transmembrane</keyword>
<reference evidence="3 4" key="1">
    <citation type="journal article" date="2012" name="Environ. Microbiol.">
        <title>Complete genome of Candidatus Chloracidobacterium thermophilum, a chlorophyll-based photoheterotroph belonging to the phylum Acidobacteria.</title>
        <authorList>
            <person name="Garcia Costas A.M."/>
            <person name="Liu Z."/>
            <person name="Tomsho L.P."/>
            <person name="Schuster S.C."/>
            <person name="Ward D.M."/>
            <person name="Bryant D.A."/>
        </authorList>
    </citation>
    <scope>NUCLEOTIDE SEQUENCE [LARGE SCALE GENOMIC DNA]</scope>
    <source>
        <strain evidence="3 4">B</strain>
    </source>
</reference>
<protein>
    <recommendedName>
        <fullName evidence="5">Zinc-finger domain-containing protein</fullName>
    </recommendedName>
</protein>
<feature type="region of interest" description="Disordered" evidence="1">
    <location>
        <begin position="149"/>
        <end position="323"/>
    </location>
</feature>
<organism evidence="3 4">
    <name type="scientific">Chloracidobacterium thermophilum (strain B)</name>
    <dbReference type="NCBI Taxonomy" id="981222"/>
    <lineage>
        <taxon>Bacteria</taxon>
        <taxon>Pseudomonadati</taxon>
        <taxon>Acidobacteriota</taxon>
        <taxon>Terriglobia</taxon>
        <taxon>Terriglobales</taxon>
        <taxon>Acidobacteriaceae</taxon>
        <taxon>Chloracidobacterium</taxon>
    </lineage>
</organism>
<dbReference type="Proteomes" id="UP000006791">
    <property type="component" value="Chromosome 2"/>
</dbReference>
<sequence length="401" mass="41580">MSSASEELDNPLYGDFEDYLDGKLPPARHREVADLLARSAAARERLEELRTARKWLEGTHWDVPEPSGWPSAGEILARAGWRPAASLPAAKPDRSTGRFAGWLSGWMPWQWNVRSPVWALGAAAGVFLLVGGGLWWWVLSPSAPDELAQSKVSENSEPLARPELAPARPEDAARPALPAEATPAGAAPRKKDPAASASEAASPEGKSKRSGPSAGSARVAEDSQRAEVASAPSPLAAPAGPPAGRVPAAPVPSAGDETAHKAEAMSAERREARPLAAAPPLEAGAPPPVAGRASGTGTADSARDETKEAPKAKPGSAANAQGAAAPVTALTLRLVVANRRAALTQVATVVREFGGSVRLDGEQVVVTVPAGQVSACAARLRVRVAVVTEGETLQVTIRERE</sequence>
<dbReference type="EMBL" id="CP002515">
    <property type="protein sequence ID" value="AEP13357.1"/>
    <property type="molecule type" value="Genomic_DNA"/>
</dbReference>
<feature type="compositionally biased region" description="Low complexity" evidence="1">
    <location>
        <begin position="174"/>
        <end position="187"/>
    </location>
</feature>
<evidence type="ECO:0000256" key="1">
    <source>
        <dbReference type="SAM" id="MobiDB-lite"/>
    </source>
</evidence>
<evidence type="ECO:0000313" key="4">
    <source>
        <dbReference type="Proteomes" id="UP000006791"/>
    </source>
</evidence>
<accession>G2LL02</accession>
<feature type="compositionally biased region" description="Low complexity" evidence="1">
    <location>
        <begin position="194"/>
        <end position="204"/>
    </location>
</feature>
<dbReference type="RefSeq" id="WP_014101095.1">
    <property type="nucleotide sequence ID" value="NC_016025.1"/>
</dbReference>
<dbReference type="HOGENOM" id="CLU_686429_0_0_0"/>
<keyword evidence="4" id="KW-1185">Reference proteome</keyword>
<proteinExistence type="predicted"/>
<evidence type="ECO:0000256" key="2">
    <source>
        <dbReference type="SAM" id="Phobius"/>
    </source>
</evidence>
<dbReference type="STRING" id="981222.Cabther_B0355"/>
<feature type="compositionally biased region" description="Basic and acidic residues" evidence="1">
    <location>
        <begin position="301"/>
        <end position="311"/>
    </location>
</feature>
<evidence type="ECO:0000313" key="3">
    <source>
        <dbReference type="EMBL" id="AEP13357.1"/>
    </source>
</evidence>
<keyword evidence="2" id="KW-1133">Transmembrane helix</keyword>